<dbReference type="PIRSF" id="PIRSF028304">
    <property type="entry name" value="UCP028304"/>
    <property type="match status" value="1"/>
</dbReference>
<name>A0A6N3AMK6_9ENTR</name>
<organism evidence="1">
    <name type="scientific">Phytobacter massiliensis</name>
    <dbReference type="NCBI Taxonomy" id="1485952"/>
    <lineage>
        <taxon>Bacteria</taxon>
        <taxon>Pseudomonadati</taxon>
        <taxon>Pseudomonadota</taxon>
        <taxon>Gammaproteobacteria</taxon>
        <taxon>Enterobacterales</taxon>
        <taxon>Enterobacteriaceae</taxon>
        <taxon>Phytobacter</taxon>
    </lineage>
</organism>
<proteinExistence type="predicted"/>
<dbReference type="InterPro" id="IPR010272">
    <property type="entry name" value="T6SS_TssF"/>
</dbReference>
<accession>A0A6N3AMK6</accession>
<dbReference type="PANTHER" id="PTHR35370:SF1">
    <property type="entry name" value="TYPE VI SECRETION SYSTEM COMPONENT TSSF1"/>
    <property type="match status" value="1"/>
</dbReference>
<dbReference type="RefSeq" id="WP_421957789.1">
    <property type="nucleotide sequence ID" value="NZ_CACRTZ010000004.1"/>
</dbReference>
<dbReference type="Pfam" id="PF05947">
    <property type="entry name" value="T6SS_TssF"/>
    <property type="match status" value="1"/>
</dbReference>
<dbReference type="NCBIfam" id="TIGR03359">
    <property type="entry name" value="VI_chp_6"/>
    <property type="match status" value="1"/>
</dbReference>
<protein>
    <recommendedName>
        <fullName evidence="2">Type VI secretion system baseplate subunit TssF</fullName>
    </recommendedName>
</protein>
<dbReference type="PANTHER" id="PTHR35370">
    <property type="entry name" value="CYTOPLASMIC PROTEIN-RELATED-RELATED"/>
    <property type="match status" value="1"/>
</dbReference>
<gene>
    <name evidence="1" type="ORF">EMLFYP7_00936</name>
</gene>
<evidence type="ECO:0008006" key="2">
    <source>
        <dbReference type="Google" id="ProtNLM"/>
    </source>
</evidence>
<dbReference type="EMBL" id="CACRTZ010000004">
    <property type="protein sequence ID" value="VYT91468.1"/>
    <property type="molecule type" value="Genomic_DNA"/>
</dbReference>
<dbReference type="AlphaFoldDB" id="A0A6N3AMK6"/>
<reference evidence="1" key="1">
    <citation type="submission" date="2019-11" db="EMBL/GenBank/DDBJ databases">
        <authorList>
            <person name="Feng L."/>
        </authorList>
    </citation>
    <scope>NUCLEOTIDE SEQUENCE</scope>
    <source>
        <strain evidence="1">EMassiliensisLFYP7</strain>
    </source>
</reference>
<evidence type="ECO:0000313" key="1">
    <source>
        <dbReference type="EMBL" id="VYT91468.1"/>
    </source>
</evidence>
<sequence>MSRKTGANSPYWDNHDALQAEIHEFSKKHPQLMQFINEQGHDPDVDRLLEGLSWHAGLLQARLKKDFPELVQNFQQQLWPGYLRPVPAMTILQASPVSALSVLAAETEATCRIENSAPVIFRTCRPLTLFPLYLEGCRTAADDDHSLVISFTVKPGTTLNNLNGLEFYLGNDAHLSRYLYFLLGNCTRSAFVTVNGVEIPLENARLHPVGMSKGEGMLPWPQNANPAHRLIQEYFCFPEGMLFLALNHDNHVLLPRHVHGNSFSLTLRFSRSAAGLRLQKDTLRINCVPAINLFRLDGEPLTISGCKTQYPLKASYMHPEVEIFAVDKIESYERELHGEEYEYKPFTHFEHKRQSAKGQKQLCYHLRLTQNRTTHQIRHWVSVFRSDETLWLSRPEKLSVGLWCCNGDMAAKLALGQLQQTVSLANEVTILKNICRPSLRLPPLMDETQFWFTLSRLARNYQSLLKPGSLSQLLINYHFPALFNRRSEKTVQRMLEGIETMETHPCIRFLAADLPVRGVKTTLTANQHAFGSEGELFLFGTVLAHFFAQCAPLNTFHLFSLLNSTNQERYSWPVTIGQHSLK</sequence>